<sequence>MNTVDLEVIKNKLSSLSQLQDSLIHKQADNTVDLVQIGLGNLKATWNMWQWLNTTSWLLYKQQIELGNRTVLAIRCTEMQILNLVSLEHEMFWVISGNVQVLMHLLKQRKRCLFDTYKHEWMQYISSMGKPDLLLGEIIVKIAHQYSVETEIWKVSQLPKLTMGSFWVPWVMDQWAGKRRNYWTPSEMGVLVPTCHHRTMQQGHIIGSMCMGRTRKCDTCFVQRTMCMCYILGNSTRQTTIDYSMMVQNSLVPMKENHYISRVSCQDHWAIQCCQIFLLMSANCYVLFLADMP</sequence>
<evidence type="ECO:0000313" key="1">
    <source>
        <dbReference type="EMBL" id="KAG6926343.1"/>
    </source>
</evidence>
<name>A0A8T1SCP0_CHESE</name>
<evidence type="ECO:0000313" key="2">
    <source>
        <dbReference type="Proteomes" id="UP000765507"/>
    </source>
</evidence>
<comment type="caution">
    <text evidence="1">The sequence shown here is derived from an EMBL/GenBank/DDBJ whole genome shotgun (WGS) entry which is preliminary data.</text>
</comment>
<dbReference type="AlphaFoldDB" id="A0A8T1SCP0"/>
<dbReference type="EMBL" id="JAHGAV010000328">
    <property type="protein sequence ID" value="KAG6926343.1"/>
    <property type="molecule type" value="Genomic_DNA"/>
</dbReference>
<protein>
    <submittedName>
        <fullName evidence="1">Uncharacterized protein</fullName>
    </submittedName>
</protein>
<proteinExistence type="predicted"/>
<accession>A0A8T1SCP0</accession>
<keyword evidence="2" id="KW-1185">Reference proteome</keyword>
<organism evidence="1 2">
    <name type="scientific">Chelydra serpentina</name>
    <name type="common">Snapping turtle</name>
    <name type="synonym">Testudo serpentina</name>
    <dbReference type="NCBI Taxonomy" id="8475"/>
    <lineage>
        <taxon>Eukaryota</taxon>
        <taxon>Metazoa</taxon>
        <taxon>Chordata</taxon>
        <taxon>Craniata</taxon>
        <taxon>Vertebrata</taxon>
        <taxon>Euteleostomi</taxon>
        <taxon>Archelosauria</taxon>
        <taxon>Testudinata</taxon>
        <taxon>Testudines</taxon>
        <taxon>Cryptodira</taxon>
        <taxon>Durocryptodira</taxon>
        <taxon>Americhelydia</taxon>
        <taxon>Chelydroidea</taxon>
        <taxon>Chelydridae</taxon>
        <taxon>Chelydra</taxon>
    </lineage>
</organism>
<gene>
    <name evidence="1" type="ORF">G0U57_012222</name>
</gene>
<dbReference type="Proteomes" id="UP000765507">
    <property type="component" value="Unassembled WGS sequence"/>
</dbReference>
<reference evidence="1 2" key="1">
    <citation type="journal article" date="2020" name="G3 (Bethesda)">
        <title>Draft Genome of the Common Snapping Turtle, Chelydra serpentina, a Model for Phenotypic Plasticity in Reptiles.</title>
        <authorList>
            <person name="Das D."/>
            <person name="Singh S.K."/>
            <person name="Bierstedt J."/>
            <person name="Erickson A."/>
            <person name="Galli G.L.J."/>
            <person name="Crossley D.A. 2nd"/>
            <person name="Rhen T."/>
        </authorList>
    </citation>
    <scope>NUCLEOTIDE SEQUENCE [LARGE SCALE GENOMIC DNA]</scope>
    <source>
        <strain evidence="1">KW</strain>
    </source>
</reference>